<keyword evidence="3" id="KW-1185">Reference proteome</keyword>
<gene>
    <name evidence="2" type="ORF">EZE20_22850</name>
</gene>
<evidence type="ECO:0008006" key="4">
    <source>
        <dbReference type="Google" id="ProtNLM"/>
    </source>
</evidence>
<dbReference type="OrthoDB" id="704817at2"/>
<name>A0A4R4JX14_9BACT</name>
<dbReference type="SUPFAM" id="SSF117070">
    <property type="entry name" value="LEA14-like"/>
    <property type="match status" value="1"/>
</dbReference>
<protein>
    <recommendedName>
        <fullName evidence="4">Late embryogenesis abundant protein LEA-2 subgroup domain-containing protein</fullName>
    </recommendedName>
</protein>
<organism evidence="2 3">
    <name type="scientific">Arundinibacter roseus</name>
    <dbReference type="NCBI Taxonomy" id="2070510"/>
    <lineage>
        <taxon>Bacteria</taxon>
        <taxon>Pseudomonadati</taxon>
        <taxon>Bacteroidota</taxon>
        <taxon>Cytophagia</taxon>
        <taxon>Cytophagales</taxon>
        <taxon>Spirosomataceae</taxon>
        <taxon>Arundinibacter</taxon>
    </lineage>
</organism>
<dbReference type="Proteomes" id="UP000295706">
    <property type="component" value="Unassembled WGS sequence"/>
</dbReference>
<reference evidence="2 3" key="1">
    <citation type="submission" date="2019-02" db="EMBL/GenBank/DDBJ databases">
        <title>Arundinibacter roseus gen. nov., sp. nov., a new member of the family Cytophagaceae.</title>
        <authorList>
            <person name="Szuroczki S."/>
            <person name="Khayer B."/>
            <person name="Sproer C."/>
            <person name="Toumi M."/>
            <person name="Szabo A."/>
            <person name="Felfoldi T."/>
            <person name="Schumann P."/>
            <person name="Toth E."/>
        </authorList>
    </citation>
    <scope>NUCLEOTIDE SEQUENCE [LARGE SCALE GENOMIC DNA]</scope>
    <source>
        <strain evidence="2 3">DMA-k-7a</strain>
    </source>
</reference>
<dbReference type="AlphaFoldDB" id="A0A4R4JX14"/>
<evidence type="ECO:0000256" key="1">
    <source>
        <dbReference type="SAM" id="SignalP"/>
    </source>
</evidence>
<sequence length="209" mass="23318">MRSSITIFGLLAVAFVFSQCTVSKQIKEAKAFGDCKYAITSIDSIYLAGTDVRELRNIKSIKDFDPTKYPALGLALMRKKVPLDLRVNLDINNPTKQLAAINQLEYIVLLSNREIFKGILNRRIEVYPGTGSTKVPVQLSTNAYDLLMNDETRDSFITMVQSLSGKSDTAPSRLTVKIKPTLAVGDRQVNYPGYITFEQEITSNMILGR</sequence>
<keyword evidence="1" id="KW-0732">Signal</keyword>
<evidence type="ECO:0000313" key="2">
    <source>
        <dbReference type="EMBL" id="TDB58662.1"/>
    </source>
</evidence>
<proteinExistence type="predicted"/>
<comment type="caution">
    <text evidence="2">The sequence shown here is derived from an EMBL/GenBank/DDBJ whole genome shotgun (WGS) entry which is preliminary data.</text>
</comment>
<evidence type="ECO:0000313" key="3">
    <source>
        <dbReference type="Proteomes" id="UP000295706"/>
    </source>
</evidence>
<feature type="chain" id="PRO_5020844349" description="Late embryogenesis abundant protein LEA-2 subgroup domain-containing protein" evidence="1">
    <location>
        <begin position="19"/>
        <end position="209"/>
    </location>
</feature>
<feature type="signal peptide" evidence="1">
    <location>
        <begin position="1"/>
        <end position="18"/>
    </location>
</feature>
<dbReference type="Gene3D" id="2.60.40.1820">
    <property type="match status" value="1"/>
</dbReference>
<dbReference type="EMBL" id="SMJU01000022">
    <property type="protein sequence ID" value="TDB58662.1"/>
    <property type="molecule type" value="Genomic_DNA"/>
</dbReference>
<dbReference type="RefSeq" id="WP_132122144.1">
    <property type="nucleotide sequence ID" value="NZ_SMJU01000022.1"/>
</dbReference>
<accession>A0A4R4JX14</accession>